<dbReference type="InterPro" id="IPR002401">
    <property type="entry name" value="Cyt_P450_E_grp-I"/>
</dbReference>
<dbReference type="InterPro" id="IPR001128">
    <property type="entry name" value="Cyt_P450"/>
</dbReference>
<dbReference type="VEuPathDB" id="FungiDB:C8Q69DRAFT_511751"/>
<dbReference type="GO" id="GO:0016705">
    <property type="term" value="F:oxidoreductase activity, acting on paired donors, with incorporation or reduction of molecular oxygen"/>
    <property type="evidence" value="ECO:0007669"/>
    <property type="project" value="InterPro"/>
</dbReference>
<keyword evidence="2" id="KW-0472">Membrane</keyword>
<feature type="transmembrane region" description="Helical" evidence="2">
    <location>
        <begin position="43"/>
        <end position="64"/>
    </location>
</feature>
<feature type="transmembrane region" description="Helical" evidence="2">
    <location>
        <begin position="12"/>
        <end position="31"/>
    </location>
</feature>
<dbReference type="RefSeq" id="XP_028488768.1">
    <property type="nucleotide sequence ID" value="XM_028633276.1"/>
</dbReference>
<dbReference type="FunFam" id="1.10.630.10:FF:000129">
    <property type="entry name" value="Benzoate 4-monooxygenase cytochrome P450"/>
    <property type="match status" value="1"/>
</dbReference>
<dbReference type="SUPFAM" id="SSF48264">
    <property type="entry name" value="Cytochrome P450"/>
    <property type="match status" value="1"/>
</dbReference>
<keyword evidence="1" id="KW-0349">Heme</keyword>
<dbReference type="GO" id="GO:0020037">
    <property type="term" value="F:heme binding"/>
    <property type="evidence" value="ECO:0007669"/>
    <property type="project" value="InterPro"/>
</dbReference>
<comment type="caution">
    <text evidence="3">The sequence shown here is derived from an EMBL/GenBank/DDBJ whole genome shotgun (WGS) entry which is preliminary data.</text>
</comment>
<keyword evidence="2" id="KW-1133">Transmembrane helix</keyword>
<gene>
    <name evidence="3" type="ORF">C8Q69DRAFT_511751</name>
</gene>
<keyword evidence="1" id="KW-0408">Iron</keyword>
<dbReference type="InterPro" id="IPR036396">
    <property type="entry name" value="Cyt_P450_sf"/>
</dbReference>
<dbReference type="PRINTS" id="PR00385">
    <property type="entry name" value="P450"/>
</dbReference>
<sequence>MKTPVDMALNILSPNAMQVAMTFGLSGIAFHSSIRNIEIDNRLGTLFVAYLFTWASLVGIYVNLFDLSLLHSVATASYAGLCFNLALATSIGVYRLFFHRLRNFPGPWGAKLSRFYAVNLASKGLQYHLQLEKLHKQHGDFIRTGPREISINRPSAAQAIHGPKSPCHKSTLYSHVSDDATKNSVHTMRDPEIHRRRRRAWDRGFSVKAMAMYAPRVKSKVDLFISQLRTRAGQPVDITEWTMFLTFDVMGVVGLGKDFQQLQEAKEHSAIKGLHEQMATLGLLAHVPWFLCLLSSIPGLTGSYESFMDYCHNHVKEKAAIWEKTDSQDPADIISWLLKAFKDNDPSAPPGEQALQEDGRVIIVAGSDTTGATLANVLYYLTVNPSVCKRLQRQLDNLFPNASDSFTYEQVRNIPYVDAIINETLRLKPAVPSGQPRVTPPDGLLIDDVWIPGDVHVIVPQYILQRDNRNFVDGDKFMPERWLAENKGEMILHEEAYFPFQIGQYGCPGKPLAYMTLRFAIVSVALNFDLSLAPGEDGVKFDQGAKDTFTLTLSPLQVIFNERVKA</sequence>
<keyword evidence="1" id="KW-0479">Metal-binding</keyword>
<keyword evidence="2" id="KW-0812">Transmembrane</keyword>
<accession>A0A443I4U4</accession>
<protein>
    <submittedName>
        <fullName evidence="3">Putative cytochrome P450</fullName>
    </submittedName>
</protein>
<dbReference type="GeneID" id="39602553"/>
<name>A0A443I4U4_BYSSP</name>
<dbReference type="PANTHER" id="PTHR24305">
    <property type="entry name" value="CYTOCHROME P450"/>
    <property type="match status" value="1"/>
</dbReference>
<dbReference type="Gene3D" id="1.10.630.10">
    <property type="entry name" value="Cytochrome P450"/>
    <property type="match status" value="1"/>
</dbReference>
<dbReference type="CDD" id="cd11061">
    <property type="entry name" value="CYP67-like"/>
    <property type="match status" value="1"/>
</dbReference>
<evidence type="ECO:0000256" key="1">
    <source>
        <dbReference type="PIRSR" id="PIRSR602401-1"/>
    </source>
</evidence>
<organism evidence="3 4">
    <name type="scientific">Byssochlamys spectabilis</name>
    <name type="common">Paecilomyces variotii</name>
    <dbReference type="NCBI Taxonomy" id="264951"/>
    <lineage>
        <taxon>Eukaryota</taxon>
        <taxon>Fungi</taxon>
        <taxon>Dikarya</taxon>
        <taxon>Ascomycota</taxon>
        <taxon>Pezizomycotina</taxon>
        <taxon>Eurotiomycetes</taxon>
        <taxon>Eurotiomycetidae</taxon>
        <taxon>Eurotiales</taxon>
        <taxon>Thermoascaceae</taxon>
        <taxon>Paecilomyces</taxon>
    </lineage>
</organism>
<evidence type="ECO:0000256" key="2">
    <source>
        <dbReference type="SAM" id="Phobius"/>
    </source>
</evidence>
<proteinExistence type="predicted"/>
<comment type="cofactor">
    <cofactor evidence="1">
        <name>heme</name>
        <dbReference type="ChEBI" id="CHEBI:30413"/>
    </cofactor>
</comment>
<keyword evidence="4" id="KW-1185">Reference proteome</keyword>
<reference evidence="3 4" key="1">
    <citation type="journal article" date="2018" name="Front. Microbiol.">
        <title>Genomic and genetic insights into a cosmopolitan fungus, Paecilomyces variotii (Eurotiales).</title>
        <authorList>
            <person name="Urquhart A.S."/>
            <person name="Mondo S.J."/>
            <person name="Makela M.R."/>
            <person name="Hane J.K."/>
            <person name="Wiebenga A."/>
            <person name="He G."/>
            <person name="Mihaltcheva S."/>
            <person name="Pangilinan J."/>
            <person name="Lipzen A."/>
            <person name="Barry K."/>
            <person name="de Vries R.P."/>
            <person name="Grigoriev I.V."/>
            <person name="Idnurm A."/>
        </authorList>
    </citation>
    <scope>NUCLEOTIDE SEQUENCE [LARGE SCALE GENOMIC DNA]</scope>
    <source>
        <strain evidence="3 4">CBS 101075</strain>
    </source>
</reference>
<dbReference type="Pfam" id="PF00067">
    <property type="entry name" value="p450"/>
    <property type="match status" value="1"/>
</dbReference>
<dbReference type="STRING" id="264951.A0A443I4U4"/>
<dbReference type="GO" id="GO:0005506">
    <property type="term" value="F:iron ion binding"/>
    <property type="evidence" value="ECO:0007669"/>
    <property type="project" value="InterPro"/>
</dbReference>
<dbReference type="GO" id="GO:0004497">
    <property type="term" value="F:monooxygenase activity"/>
    <property type="evidence" value="ECO:0007669"/>
    <property type="project" value="InterPro"/>
</dbReference>
<evidence type="ECO:0000313" key="4">
    <source>
        <dbReference type="Proteomes" id="UP000283841"/>
    </source>
</evidence>
<dbReference type="InterPro" id="IPR050121">
    <property type="entry name" value="Cytochrome_P450_monoxygenase"/>
</dbReference>
<feature type="transmembrane region" description="Helical" evidence="2">
    <location>
        <begin position="76"/>
        <end position="97"/>
    </location>
</feature>
<evidence type="ECO:0000313" key="3">
    <source>
        <dbReference type="EMBL" id="RWQ99123.1"/>
    </source>
</evidence>
<dbReference type="AlphaFoldDB" id="A0A443I4U4"/>
<dbReference type="PRINTS" id="PR00463">
    <property type="entry name" value="EP450I"/>
</dbReference>
<dbReference type="PANTHER" id="PTHR24305:SF78">
    <property type="entry name" value="P450, PUTATIVE (EUROFUNG)-RELATED"/>
    <property type="match status" value="1"/>
</dbReference>
<feature type="binding site" description="axial binding residue" evidence="1">
    <location>
        <position position="507"/>
    </location>
    <ligand>
        <name>heme</name>
        <dbReference type="ChEBI" id="CHEBI:30413"/>
    </ligand>
    <ligandPart>
        <name>Fe</name>
        <dbReference type="ChEBI" id="CHEBI:18248"/>
    </ligandPart>
</feature>
<dbReference type="EMBL" id="RCNU01000001">
    <property type="protein sequence ID" value="RWQ99123.1"/>
    <property type="molecule type" value="Genomic_DNA"/>
</dbReference>
<dbReference type="Proteomes" id="UP000283841">
    <property type="component" value="Unassembled WGS sequence"/>
</dbReference>